<dbReference type="InterPro" id="IPR051085">
    <property type="entry name" value="MB_O-acyltransferase"/>
</dbReference>
<dbReference type="GO" id="GO:0005783">
    <property type="term" value="C:endoplasmic reticulum"/>
    <property type="evidence" value="ECO:0007669"/>
    <property type="project" value="TreeGrafter"/>
</dbReference>
<dbReference type="GO" id="GO:0016746">
    <property type="term" value="F:acyltransferase activity"/>
    <property type="evidence" value="ECO:0007669"/>
    <property type="project" value="TreeGrafter"/>
</dbReference>
<proteinExistence type="predicted"/>
<accession>A0AAN8UUJ9</accession>
<dbReference type="PANTHER" id="PTHR13285">
    <property type="entry name" value="ACYLTRANSFERASE"/>
    <property type="match status" value="1"/>
</dbReference>
<dbReference type="PANTHER" id="PTHR13285:SF18">
    <property type="entry name" value="PROTEIN-CYSTEINE N-PALMITOYLTRANSFERASE RASP"/>
    <property type="match status" value="1"/>
</dbReference>
<keyword evidence="3" id="KW-1185">Reference proteome</keyword>
<feature type="transmembrane region" description="Helical" evidence="1">
    <location>
        <begin position="137"/>
        <end position="156"/>
    </location>
</feature>
<gene>
    <name evidence="2" type="ORF">RJ641_020864</name>
</gene>
<comment type="caution">
    <text evidence="2">The sequence shown here is derived from an EMBL/GenBank/DDBJ whole genome shotgun (WGS) entry which is preliminary data.</text>
</comment>
<keyword evidence="1" id="KW-0472">Membrane</keyword>
<evidence type="ECO:0000256" key="1">
    <source>
        <dbReference type="SAM" id="Phobius"/>
    </source>
</evidence>
<sequence>MNSSWKRGELFCLLSYALVSTLSLFADPFNCLLIITTKFMVYAMGGLQIDLMYDVSDAQWRNFRRNIPILAAVFGIFTLVANLLRASYHLKARGMSTVWLLLSLVYLSYLHGACIIFILLIASVNFLLVQIFAQKKYFLLVVWVFNISVLLCNRLYEGYSFSIFG</sequence>
<keyword evidence="1" id="KW-1133">Transmembrane helix</keyword>
<protein>
    <submittedName>
        <fullName evidence="2">Uncharacterized protein</fullName>
    </submittedName>
</protein>
<evidence type="ECO:0000313" key="3">
    <source>
        <dbReference type="Proteomes" id="UP001370490"/>
    </source>
</evidence>
<dbReference type="EMBL" id="JBAMMX010000025">
    <property type="protein sequence ID" value="KAK6915747.1"/>
    <property type="molecule type" value="Genomic_DNA"/>
</dbReference>
<dbReference type="Proteomes" id="UP001370490">
    <property type="component" value="Unassembled WGS sequence"/>
</dbReference>
<name>A0AAN8UUJ9_9MAGN</name>
<organism evidence="2 3">
    <name type="scientific">Dillenia turbinata</name>
    <dbReference type="NCBI Taxonomy" id="194707"/>
    <lineage>
        <taxon>Eukaryota</taxon>
        <taxon>Viridiplantae</taxon>
        <taxon>Streptophyta</taxon>
        <taxon>Embryophyta</taxon>
        <taxon>Tracheophyta</taxon>
        <taxon>Spermatophyta</taxon>
        <taxon>Magnoliopsida</taxon>
        <taxon>eudicotyledons</taxon>
        <taxon>Gunneridae</taxon>
        <taxon>Pentapetalae</taxon>
        <taxon>Dilleniales</taxon>
        <taxon>Dilleniaceae</taxon>
        <taxon>Dillenia</taxon>
    </lineage>
</organism>
<dbReference type="AlphaFoldDB" id="A0AAN8UUJ9"/>
<reference evidence="2 3" key="1">
    <citation type="submission" date="2023-12" db="EMBL/GenBank/DDBJ databases">
        <title>A high-quality genome assembly for Dillenia turbinata (Dilleniales).</title>
        <authorList>
            <person name="Chanderbali A."/>
        </authorList>
    </citation>
    <scope>NUCLEOTIDE SEQUENCE [LARGE SCALE GENOMIC DNA]</scope>
    <source>
        <strain evidence="2">LSX21</strain>
        <tissue evidence="2">Leaf</tissue>
    </source>
</reference>
<feature type="transmembrane region" description="Helical" evidence="1">
    <location>
        <begin position="67"/>
        <end position="86"/>
    </location>
</feature>
<evidence type="ECO:0000313" key="2">
    <source>
        <dbReference type="EMBL" id="KAK6915747.1"/>
    </source>
</evidence>
<keyword evidence="1" id="KW-0812">Transmembrane</keyword>
<feature type="transmembrane region" description="Helical" evidence="1">
    <location>
        <begin position="98"/>
        <end position="131"/>
    </location>
</feature>